<dbReference type="GO" id="GO:0005829">
    <property type="term" value="C:cytosol"/>
    <property type="evidence" value="ECO:0007669"/>
    <property type="project" value="UniProtKB-ARBA"/>
</dbReference>
<dbReference type="Proteomes" id="UP000474957">
    <property type="component" value="Unassembled WGS sequence"/>
</dbReference>
<evidence type="ECO:0000313" key="2">
    <source>
        <dbReference type="EMBL" id="MSU90946.1"/>
    </source>
</evidence>
<dbReference type="EMBL" id="WIND01000014">
    <property type="protein sequence ID" value="MSU90946.1"/>
    <property type="molecule type" value="Genomic_DNA"/>
</dbReference>
<dbReference type="InterPro" id="IPR011129">
    <property type="entry name" value="CSD"/>
</dbReference>
<proteinExistence type="predicted"/>
<gene>
    <name evidence="2" type="ORF">GE300_15225</name>
</gene>
<protein>
    <submittedName>
        <fullName evidence="2">Cold shock domain-containing protein</fullName>
    </submittedName>
</protein>
<reference evidence="2 3" key="1">
    <citation type="submission" date="2019-10" db="EMBL/GenBank/DDBJ databases">
        <title>Cognatihalovulum marinum gen. nov. sp. nov., a new member of the family Rhodobacteraceae isolated from deep seawater of the Northwest Indian Ocean.</title>
        <authorList>
            <person name="Ruan C."/>
            <person name="Wang J."/>
            <person name="Zheng X."/>
            <person name="Song L."/>
            <person name="Zhu Y."/>
            <person name="Huang Y."/>
            <person name="Lu Z."/>
            <person name="Du W."/>
            <person name="Huang L."/>
            <person name="Dai X."/>
        </authorList>
    </citation>
    <scope>NUCLEOTIDE SEQUENCE [LARGE SCALE GENOMIC DNA]</scope>
    <source>
        <strain evidence="2 3">2CG4</strain>
    </source>
</reference>
<feature type="domain" description="CSD" evidence="1">
    <location>
        <begin position="1"/>
        <end position="66"/>
    </location>
</feature>
<dbReference type="AlphaFoldDB" id="A0A6L5Z308"/>
<dbReference type="PROSITE" id="PS51857">
    <property type="entry name" value="CSD_2"/>
    <property type="match status" value="2"/>
</dbReference>
<dbReference type="InterPro" id="IPR002059">
    <property type="entry name" value="CSP_DNA-bd"/>
</dbReference>
<dbReference type="CDD" id="cd04458">
    <property type="entry name" value="CSP_CDS"/>
    <property type="match status" value="2"/>
</dbReference>
<keyword evidence="3" id="KW-1185">Reference proteome</keyword>
<accession>A0A6L5Z308</accession>
<dbReference type="SMART" id="SM00357">
    <property type="entry name" value="CSP"/>
    <property type="match status" value="2"/>
</dbReference>
<dbReference type="PRINTS" id="PR00050">
    <property type="entry name" value="COLDSHOCK"/>
</dbReference>
<dbReference type="Pfam" id="PF00313">
    <property type="entry name" value="CSD"/>
    <property type="match status" value="2"/>
</dbReference>
<dbReference type="InterPro" id="IPR050181">
    <property type="entry name" value="Cold_shock_domain"/>
</dbReference>
<dbReference type="GO" id="GO:0003676">
    <property type="term" value="F:nucleic acid binding"/>
    <property type="evidence" value="ECO:0007669"/>
    <property type="project" value="InterPro"/>
</dbReference>
<dbReference type="Gene3D" id="2.40.50.140">
    <property type="entry name" value="Nucleic acid-binding proteins"/>
    <property type="match status" value="2"/>
</dbReference>
<evidence type="ECO:0000259" key="1">
    <source>
        <dbReference type="PROSITE" id="PS51857"/>
    </source>
</evidence>
<organism evidence="2 3">
    <name type="scientific">Halovulum marinum</name>
    <dbReference type="NCBI Taxonomy" id="2662447"/>
    <lineage>
        <taxon>Bacteria</taxon>
        <taxon>Pseudomonadati</taxon>
        <taxon>Pseudomonadota</taxon>
        <taxon>Alphaproteobacteria</taxon>
        <taxon>Rhodobacterales</taxon>
        <taxon>Paracoccaceae</taxon>
        <taxon>Halovulum</taxon>
    </lineage>
</organism>
<sequence length="169" mass="18665">MIKGHVKWFDSTKGYGFVVVDDNLGDVLLHANVLRNFGRSSVAEGVEITMDVQGTDKGRQATEIHCIEAAPDVEEIGVVAQDEAPTDAPFLAARVKWFDKAKGFGFVNAFGDPDDIFVHMEILRLYGLSDLQPGEAVCVRHKQGPRGKTAVEVRSWDHATLVMRASRQR</sequence>
<feature type="domain" description="CSD" evidence="1">
    <location>
        <begin position="90"/>
        <end position="155"/>
    </location>
</feature>
<name>A0A6L5Z308_9RHOB</name>
<evidence type="ECO:0000313" key="3">
    <source>
        <dbReference type="Proteomes" id="UP000474957"/>
    </source>
</evidence>
<comment type="caution">
    <text evidence="2">The sequence shown here is derived from an EMBL/GenBank/DDBJ whole genome shotgun (WGS) entry which is preliminary data.</text>
</comment>
<dbReference type="SUPFAM" id="SSF50249">
    <property type="entry name" value="Nucleic acid-binding proteins"/>
    <property type="match status" value="2"/>
</dbReference>
<dbReference type="InterPro" id="IPR012340">
    <property type="entry name" value="NA-bd_OB-fold"/>
</dbReference>
<dbReference type="PANTHER" id="PTHR11544">
    <property type="entry name" value="COLD SHOCK DOMAIN CONTAINING PROTEINS"/>
    <property type="match status" value="1"/>
</dbReference>